<proteinExistence type="predicted"/>
<accession>A0A3N4UYG0</accession>
<dbReference type="Proteomes" id="UP000269708">
    <property type="component" value="Unassembled WGS sequence"/>
</dbReference>
<name>A0A3N4UYG0_9GAMM</name>
<evidence type="ECO:0000313" key="3">
    <source>
        <dbReference type="Proteomes" id="UP000269708"/>
    </source>
</evidence>
<keyword evidence="3" id="KW-1185">Reference proteome</keyword>
<comment type="caution">
    <text evidence="2">The sequence shown here is derived from an EMBL/GenBank/DDBJ whole genome shotgun (WGS) entry which is preliminary data.</text>
</comment>
<feature type="compositionally biased region" description="Basic residues" evidence="1">
    <location>
        <begin position="15"/>
        <end position="24"/>
    </location>
</feature>
<feature type="compositionally biased region" description="Low complexity" evidence="1">
    <location>
        <begin position="1"/>
        <end position="14"/>
    </location>
</feature>
<dbReference type="EMBL" id="RKQN01000004">
    <property type="protein sequence ID" value="RPE75762.1"/>
    <property type="molecule type" value="Genomic_DNA"/>
</dbReference>
<evidence type="ECO:0000313" key="2">
    <source>
        <dbReference type="EMBL" id="RPE75762.1"/>
    </source>
</evidence>
<dbReference type="AlphaFoldDB" id="A0A3N4UYG0"/>
<evidence type="ECO:0000256" key="1">
    <source>
        <dbReference type="SAM" id="MobiDB-lite"/>
    </source>
</evidence>
<reference evidence="2 3" key="1">
    <citation type="submission" date="2018-11" db="EMBL/GenBank/DDBJ databases">
        <title>Genomic Encyclopedia of Type Strains, Phase IV (KMG-IV): sequencing the most valuable type-strain genomes for metagenomic binning, comparative biology and taxonomic classification.</title>
        <authorList>
            <person name="Goeker M."/>
        </authorList>
    </citation>
    <scope>NUCLEOTIDE SEQUENCE [LARGE SCALE GENOMIC DNA]</scope>
    <source>
        <strain evidence="2 3">DSM 25623</strain>
    </source>
</reference>
<organism evidence="2 3">
    <name type="scientific">Vulcaniibacterium tengchongense</name>
    <dbReference type="NCBI Taxonomy" id="1273429"/>
    <lineage>
        <taxon>Bacteria</taxon>
        <taxon>Pseudomonadati</taxon>
        <taxon>Pseudomonadota</taxon>
        <taxon>Gammaproteobacteria</taxon>
        <taxon>Lysobacterales</taxon>
        <taxon>Lysobacteraceae</taxon>
        <taxon>Vulcaniibacterium</taxon>
    </lineage>
</organism>
<feature type="region of interest" description="Disordered" evidence="1">
    <location>
        <begin position="1"/>
        <end position="33"/>
    </location>
</feature>
<gene>
    <name evidence="2" type="ORF">EDC50_2656</name>
</gene>
<sequence length="33" mass="3719">MPRTATTTRPANRALARHPRPRARAGHDIPEFP</sequence>
<protein>
    <submittedName>
        <fullName evidence="2">Uncharacterized protein</fullName>
    </submittedName>
</protein>